<evidence type="ECO:0000313" key="7">
    <source>
        <dbReference type="Proteomes" id="UP000366065"/>
    </source>
</evidence>
<dbReference type="Gene3D" id="1.10.1660.10">
    <property type="match status" value="1"/>
</dbReference>
<sequence>MSILINLINLLASHSHRIPSITMNYFTAAQAAEHLGVSLQTLYAYVSRGLLHAEPGKTHRERRYRAADVERLAAQRTRGRKPKEVAKAALDWGMPVLESAITLIEDGRCYYRGRDALAMAETASVEATAAWLWQCDETSAFAVDAGDSVRQMARDWPVMLLERYRDTRAEVALLPTFTVVSDDAATAIWQRDPLRVAQGSAALLRAMTACLLGMLPSSAPIHEQCADAWGVKDAEGADLIRMVLVLCADHELNASSFTARCVASTGASLRAAIIAGLSALTGGRHGGTTARNEAMWEEVGETDVANRMRDRLARGEKLPGFGHHLYPAGDVRASAMLARVLPAHPAWQTMIDAADALVGQRPSLDFALVAVRRHLGLPLGAAFGLFALGRTIGWIAHAREQRESTQLIRPRAAYVGVRPEAVAPD</sequence>
<dbReference type="EMBL" id="CABPRV010000002">
    <property type="protein sequence ID" value="VVD76036.1"/>
    <property type="molecule type" value="Genomic_DNA"/>
</dbReference>
<evidence type="ECO:0000259" key="5">
    <source>
        <dbReference type="PROSITE" id="PS50937"/>
    </source>
</evidence>
<comment type="similarity">
    <text evidence="2">Belongs to the citrate synthase family.</text>
</comment>
<dbReference type="InterPro" id="IPR016143">
    <property type="entry name" value="Citrate_synth-like_sm_a-sub"/>
</dbReference>
<evidence type="ECO:0000256" key="4">
    <source>
        <dbReference type="ARBA" id="ARBA00022679"/>
    </source>
</evidence>
<dbReference type="Gene3D" id="1.10.580.10">
    <property type="entry name" value="Citrate Synthase, domain 1"/>
    <property type="match status" value="1"/>
</dbReference>
<proteinExistence type="inferred from homology"/>
<dbReference type="InterPro" id="IPR036969">
    <property type="entry name" value="Citrate_synthase_sf"/>
</dbReference>
<dbReference type="InterPro" id="IPR000551">
    <property type="entry name" value="MerR-type_HTH_dom"/>
</dbReference>
<protein>
    <recommendedName>
        <fullName evidence="3">citrate synthase (unknown stereospecificity)</fullName>
        <ecNumber evidence="3">2.3.3.16</ecNumber>
    </recommendedName>
</protein>
<comment type="caution">
    <text evidence="6">The sequence shown here is derived from an EMBL/GenBank/DDBJ whole genome shotgun (WGS) entry which is preliminary data.</text>
</comment>
<keyword evidence="7" id="KW-1185">Reference proteome</keyword>
<feature type="domain" description="HTH merR-type" evidence="5">
    <location>
        <begin position="25"/>
        <end position="73"/>
    </location>
</feature>
<evidence type="ECO:0000256" key="3">
    <source>
        <dbReference type="ARBA" id="ARBA00012972"/>
    </source>
</evidence>
<dbReference type="Pfam" id="PF00285">
    <property type="entry name" value="Citrate_synt"/>
    <property type="match status" value="1"/>
</dbReference>
<dbReference type="Pfam" id="PF12728">
    <property type="entry name" value="HTH_17"/>
    <property type="match status" value="1"/>
</dbReference>
<dbReference type="PROSITE" id="PS50937">
    <property type="entry name" value="HTH_MERR_2"/>
    <property type="match status" value="1"/>
</dbReference>
<dbReference type="PANTHER" id="PTHR11739">
    <property type="entry name" value="CITRATE SYNTHASE"/>
    <property type="match status" value="1"/>
</dbReference>
<keyword evidence="4" id="KW-0808">Transferase</keyword>
<organism evidence="6 7">
    <name type="scientific">Pandoraea capi</name>
    <dbReference type="NCBI Taxonomy" id="2508286"/>
    <lineage>
        <taxon>Bacteria</taxon>
        <taxon>Pseudomonadati</taxon>
        <taxon>Pseudomonadota</taxon>
        <taxon>Betaproteobacteria</taxon>
        <taxon>Burkholderiales</taxon>
        <taxon>Burkholderiaceae</taxon>
        <taxon>Pandoraea</taxon>
    </lineage>
</organism>
<gene>
    <name evidence="6" type="ORF">PCA20602_00858</name>
</gene>
<comment type="pathway">
    <text evidence="1">Carbohydrate metabolism; tricarboxylic acid cycle; isocitrate from oxaloacetate: step 1/2.</text>
</comment>
<accession>A0ABY6VSS0</accession>
<dbReference type="InterPro" id="IPR002020">
    <property type="entry name" value="Citrate_synthase"/>
</dbReference>
<dbReference type="InterPro" id="IPR016142">
    <property type="entry name" value="Citrate_synth-like_lrg_a-sub"/>
</dbReference>
<evidence type="ECO:0000256" key="1">
    <source>
        <dbReference type="ARBA" id="ARBA00004751"/>
    </source>
</evidence>
<name>A0ABY6VSS0_9BURK</name>
<dbReference type="EC" id="2.3.3.16" evidence="3"/>
<dbReference type="PANTHER" id="PTHR11739:SF4">
    <property type="entry name" value="CITRATE SYNTHASE, PEROXISOMAL"/>
    <property type="match status" value="1"/>
</dbReference>
<reference evidence="6 7" key="1">
    <citation type="submission" date="2019-08" db="EMBL/GenBank/DDBJ databases">
        <authorList>
            <person name="Peeters C."/>
        </authorList>
    </citation>
    <scope>NUCLEOTIDE SEQUENCE [LARGE SCALE GENOMIC DNA]</scope>
    <source>
        <strain evidence="6 7">LMG 20602</strain>
    </source>
</reference>
<dbReference type="Gene3D" id="1.10.230.10">
    <property type="entry name" value="Cytochrome P450-Terp, domain 2"/>
    <property type="match status" value="1"/>
</dbReference>
<evidence type="ECO:0000313" key="6">
    <source>
        <dbReference type="EMBL" id="VVD76036.1"/>
    </source>
</evidence>
<dbReference type="CDD" id="cd06102">
    <property type="entry name" value="citrate_synt_like_2"/>
    <property type="match status" value="1"/>
</dbReference>
<dbReference type="SUPFAM" id="SSF48256">
    <property type="entry name" value="Citrate synthase"/>
    <property type="match status" value="1"/>
</dbReference>
<dbReference type="InterPro" id="IPR041657">
    <property type="entry name" value="HTH_17"/>
</dbReference>
<evidence type="ECO:0000256" key="2">
    <source>
        <dbReference type="ARBA" id="ARBA00010566"/>
    </source>
</evidence>
<dbReference type="Proteomes" id="UP000366065">
    <property type="component" value="Unassembled WGS sequence"/>
</dbReference>